<dbReference type="InterPro" id="IPR020946">
    <property type="entry name" value="Flavin_mOase-like"/>
</dbReference>
<dbReference type="PANTHER" id="PTHR43098">
    <property type="entry name" value="L-ORNITHINE N(5)-MONOOXYGENASE-RELATED"/>
    <property type="match status" value="1"/>
</dbReference>
<keyword evidence="3" id="KW-0285">Flavoprotein</keyword>
<keyword evidence="8" id="KW-0472">Membrane</keyword>
<keyword evidence="7 9" id="KW-0503">Monooxygenase</keyword>
<sequence>MDVSHDQDRPGPGGLWDVVVIGAGFSGLYLLHRARELGLRTRVYEAAPDVGGVWYWNRYPGARCDTESMYYSYSFSPELEQEWPLEERYPSQEKNLAYLRHVTDRFDLRRDIVFETRISGAVWDDEEHVWTVRTDTGDEVRTRYLVTAVGCLSTPSKPRFEGLEEFTGELLYTSEWPEDADLTGKRVGVIGTGSTGIQSIPEIARIAAHVTVFQRTPQYTLPANNHRLDPDFVKDLKTRYREIRERCRHSAAGTPYPVPTRSALEVPEEERIAAFEQAWERGGGRLLGTYTDILVDEAANETVAEFVRRKIREIVKDPRTAELLTPTTYPIGTKRIPLDSGYYETFNRENVSLVDLRRTPIERFTPRGIRTSETEVELDAVVFATGFDAITGSLLAIDPVGRDGLTLQEKWAKGPLTYLGIATAGFPNLFMITGPGSPSVLTNMPTAIEQHVDWVIDCLAHLEKNGIAVIEAGARAEERWTDHVGEVASRTLYPMAASWYVGANIDGKPRSFMPYAGGLGRFRKICDAVAAGGYPGFRLGDRETEVDIDFGAFTPDIPTGVPQP</sequence>
<proteinExistence type="inferred from homology"/>
<dbReference type="GO" id="GO:0050661">
    <property type="term" value="F:NADP binding"/>
    <property type="evidence" value="ECO:0007669"/>
    <property type="project" value="InterPro"/>
</dbReference>
<evidence type="ECO:0000256" key="8">
    <source>
        <dbReference type="SAM" id="Phobius"/>
    </source>
</evidence>
<accession>A0A1M6XNZ9</accession>
<dbReference type="SUPFAM" id="SSF51905">
    <property type="entry name" value="FAD/NAD(P)-binding domain"/>
    <property type="match status" value="2"/>
</dbReference>
<dbReference type="GO" id="GO:0004499">
    <property type="term" value="F:N,N-dimethylaniline monooxygenase activity"/>
    <property type="evidence" value="ECO:0007669"/>
    <property type="project" value="InterPro"/>
</dbReference>
<dbReference type="Proteomes" id="UP000184363">
    <property type="component" value="Unassembled WGS sequence"/>
</dbReference>
<evidence type="ECO:0000256" key="2">
    <source>
        <dbReference type="ARBA" id="ARBA00010139"/>
    </source>
</evidence>
<dbReference type="InterPro" id="IPR050775">
    <property type="entry name" value="FAD-binding_Monooxygenases"/>
</dbReference>
<evidence type="ECO:0000313" key="10">
    <source>
        <dbReference type="Proteomes" id="UP000184363"/>
    </source>
</evidence>
<comment type="similarity">
    <text evidence="2">Belongs to the FAD-binding monooxygenase family.</text>
</comment>
<dbReference type="OrthoDB" id="5168853at2"/>
<evidence type="ECO:0000256" key="5">
    <source>
        <dbReference type="ARBA" id="ARBA00022857"/>
    </source>
</evidence>
<keyword evidence="8" id="KW-0812">Transmembrane</keyword>
<evidence type="ECO:0000256" key="6">
    <source>
        <dbReference type="ARBA" id="ARBA00023002"/>
    </source>
</evidence>
<evidence type="ECO:0000256" key="4">
    <source>
        <dbReference type="ARBA" id="ARBA00022827"/>
    </source>
</evidence>
<dbReference type="PRINTS" id="PR00411">
    <property type="entry name" value="PNDRDTASEI"/>
</dbReference>
<reference evidence="9 10" key="1">
    <citation type="submission" date="2016-11" db="EMBL/GenBank/DDBJ databases">
        <authorList>
            <person name="Jaros S."/>
            <person name="Januszkiewicz K."/>
            <person name="Wedrychowicz H."/>
        </authorList>
    </citation>
    <scope>NUCLEOTIDE SEQUENCE [LARGE SCALE GENOMIC DNA]</scope>
    <source>
        <strain evidence="9 10">DSM 43832</strain>
    </source>
</reference>
<keyword evidence="10" id="KW-1185">Reference proteome</keyword>
<name>A0A1M6XNZ9_PSETH</name>
<evidence type="ECO:0000313" key="9">
    <source>
        <dbReference type="EMBL" id="SHL07707.1"/>
    </source>
</evidence>
<dbReference type="Gene3D" id="3.50.50.60">
    <property type="entry name" value="FAD/NAD(P)-binding domain"/>
    <property type="match status" value="3"/>
</dbReference>
<gene>
    <name evidence="9" type="ORF">SAMN05443637_117119</name>
</gene>
<evidence type="ECO:0000256" key="1">
    <source>
        <dbReference type="ARBA" id="ARBA00001974"/>
    </source>
</evidence>
<dbReference type="EMBL" id="FRAP01000017">
    <property type="protein sequence ID" value="SHL07707.1"/>
    <property type="molecule type" value="Genomic_DNA"/>
</dbReference>
<organism evidence="9 10">
    <name type="scientific">Pseudonocardia thermophila</name>
    <dbReference type="NCBI Taxonomy" id="1848"/>
    <lineage>
        <taxon>Bacteria</taxon>
        <taxon>Bacillati</taxon>
        <taxon>Actinomycetota</taxon>
        <taxon>Actinomycetes</taxon>
        <taxon>Pseudonocardiales</taxon>
        <taxon>Pseudonocardiaceae</taxon>
        <taxon>Pseudonocardia</taxon>
    </lineage>
</organism>
<dbReference type="STRING" id="1848.SAMN05443637_117119"/>
<keyword evidence="5" id="KW-0521">NADP</keyword>
<keyword evidence="4" id="KW-0274">FAD</keyword>
<dbReference type="InterPro" id="IPR036188">
    <property type="entry name" value="FAD/NAD-bd_sf"/>
</dbReference>
<dbReference type="AlphaFoldDB" id="A0A1M6XNZ9"/>
<keyword evidence="6" id="KW-0560">Oxidoreductase</keyword>
<keyword evidence="8" id="KW-1133">Transmembrane helix</keyword>
<protein>
    <submittedName>
        <fullName evidence="9">Cyclohexanone monooxygenase</fullName>
    </submittedName>
</protein>
<evidence type="ECO:0000256" key="7">
    <source>
        <dbReference type="ARBA" id="ARBA00023033"/>
    </source>
</evidence>
<evidence type="ECO:0000256" key="3">
    <source>
        <dbReference type="ARBA" id="ARBA00022630"/>
    </source>
</evidence>
<feature type="transmembrane region" description="Helical" evidence="8">
    <location>
        <begin position="14"/>
        <end position="32"/>
    </location>
</feature>
<dbReference type="GO" id="GO:0050660">
    <property type="term" value="F:flavin adenine dinucleotide binding"/>
    <property type="evidence" value="ECO:0007669"/>
    <property type="project" value="InterPro"/>
</dbReference>
<dbReference type="PANTHER" id="PTHR43098:SF3">
    <property type="entry name" value="L-ORNITHINE N(5)-MONOOXYGENASE-RELATED"/>
    <property type="match status" value="1"/>
</dbReference>
<dbReference type="Pfam" id="PF00743">
    <property type="entry name" value="FMO-like"/>
    <property type="match status" value="1"/>
</dbReference>
<comment type="cofactor">
    <cofactor evidence="1">
        <name>FAD</name>
        <dbReference type="ChEBI" id="CHEBI:57692"/>
    </cofactor>
</comment>